<name>A0ABS3WDF5_9BACL</name>
<dbReference type="RefSeq" id="WP_208848921.1">
    <property type="nucleotide sequence ID" value="NZ_JAGGDJ010000015.1"/>
</dbReference>
<dbReference type="InterPro" id="IPR013538">
    <property type="entry name" value="ASHA1/2-like_C"/>
</dbReference>
<feature type="domain" description="Activator of Hsp90 ATPase homologue 1/2-like C-terminal" evidence="2">
    <location>
        <begin position="86"/>
        <end position="199"/>
    </location>
</feature>
<evidence type="ECO:0000256" key="1">
    <source>
        <dbReference type="ARBA" id="ARBA00006817"/>
    </source>
</evidence>
<dbReference type="EMBL" id="JAGGDJ010000015">
    <property type="protein sequence ID" value="MBO7746126.1"/>
    <property type="molecule type" value="Genomic_DNA"/>
</dbReference>
<evidence type="ECO:0000313" key="3">
    <source>
        <dbReference type="EMBL" id="MBO7746126.1"/>
    </source>
</evidence>
<dbReference type="SUPFAM" id="SSF55961">
    <property type="entry name" value="Bet v1-like"/>
    <property type="match status" value="1"/>
</dbReference>
<proteinExistence type="inferred from homology"/>
<evidence type="ECO:0000259" key="2">
    <source>
        <dbReference type="Pfam" id="PF08327"/>
    </source>
</evidence>
<dbReference type="InterPro" id="IPR023393">
    <property type="entry name" value="START-like_dom_sf"/>
</dbReference>
<dbReference type="Proteomes" id="UP000670947">
    <property type="component" value="Unassembled WGS sequence"/>
</dbReference>
<gene>
    <name evidence="3" type="ORF">I8J29_18100</name>
</gene>
<comment type="caution">
    <text evidence="3">The sequence shown here is derived from an EMBL/GenBank/DDBJ whole genome shotgun (WGS) entry which is preliminary data.</text>
</comment>
<comment type="similarity">
    <text evidence="1">Belongs to the AHA1 family.</text>
</comment>
<dbReference type="CDD" id="cd07814">
    <property type="entry name" value="SRPBCC_CalC_Aha1-like"/>
    <property type="match status" value="1"/>
</dbReference>
<organism evidence="3 4">
    <name type="scientific">Paenibacillus artemisiicola</name>
    <dbReference type="NCBI Taxonomy" id="1172618"/>
    <lineage>
        <taxon>Bacteria</taxon>
        <taxon>Bacillati</taxon>
        <taxon>Bacillota</taxon>
        <taxon>Bacilli</taxon>
        <taxon>Bacillales</taxon>
        <taxon>Paenibacillaceae</taxon>
        <taxon>Paenibacillus</taxon>
    </lineage>
</organism>
<keyword evidence="4" id="KW-1185">Reference proteome</keyword>
<dbReference type="Pfam" id="PF08327">
    <property type="entry name" value="AHSA1"/>
    <property type="match status" value="1"/>
</dbReference>
<accession>A0ABS3WDF5</accession>
<protein>
    <submittedName>
        <fullName evidence="3">SRPBCC domain-containing protein</fullName>
    </submittedName>
</protein>
<dbReference type="Gene3D" id="3.30.530.20">
    <property type="match status" value="1"/>
</dbReference>
<reference evidence="3 4" key="1">
    <citation type="submission" date="2021-03" db="EMBL/GenBank/DDBJ databases">
        <title>Paenibacillus artemisicola MWE-103 whole genome sequence.</title>
        <authorList>
            <person name="Ham Y.J."/>
        </authorList>
    </citation>
    <scope>NUCLEOTIDE SEQUENCE [LARGE SCALE GENOMIC DNA]</scope>
    <source>
        <strain evidence="3 4">MWE-103</strain>
    </source>
</reference>
<sequence length="201" mass="22842">MVGQTYRQALRETTGTAWEDWLARLQGDVDPAWSHERIRAHIRDNYAVGDDWAEWLALSYGQLLGRIPVGVTKDAGVQIGLRRTLRAPKEQAWAYLTSADGLPKWIGAGADMRWEAGETYETEEGGGGTIAVAEPKRKLRLTWRRPAWEPASRLQIYTLEAKSGGTTVSVHQEMLEDVYVREVMRRFWEDKLQAMKRALDA</sequence>
<evidence type="ECO:0000313" key="4">
    <source>
        <dbReference type="Proteomes" id="UP000670947"/>
    </source>
</evidence>